<feature type="transmembrane region" description="Helical" evidence="5">
    <location>
        <begin position="467"/>
        <end position="488"/>
    </location>
</feature>
<dbReference type="Proteomes" id="UP000181956">
    <property type="component" value="Chromosome I"/>
</dbReference>
<name>A0A1H1S7H7_9MICO</name>
<dbReference type="InterPro" id="IPR017501">
    <property type="entry name" value="Phage_infect_YhgE_C"/>
</dbReference>
<dbReference type="STRING" id="412690.SAMN04489834_1486"/>
<dbReference type="PANTHER" id="PTHR43077">
    <property type="entry name" value="TRANSPORT PERMEASE YVFS-RELATED"/>
    <property type="match status" value="1"/>
</dbReference>
<evidence type="ECO:0000313" key="7">
    <source>
        <dbReference type="Proteomes" id="UP000181956"/>
    </source>
</evidence>
<feature type="transmembrane region" description="Helical" evidence="5">
    <location>
        <begin position="628"/>
        <end position="647"/>
    </location>
</feature>
<keyword evidence="3 5" id="KW-1133">Transmembrane helix</keyword>
<reference evidence="7" key="1">
    <citation type="submission" date="2016-10" db="EMBL/GenBank/DDBJ databases">
        <authorList>
            <person name="Varghese N."/>
            <person name="Submissions S."/>
        </authorList>
    </citation>
    <scope>NUCLEOTIDE SEQUENCE [LARGE SCALE GENOMIC DNA]</scope>
    <source>
        <strain evidence="7">DSM 21772</strain>
    </source>
</reference>
<proteinExistence type="predicted"/>
<dbReference type="EMBL" id="LT629742">
    <property type="protein sequence ID" value="SDS44080.1"/>
    <property type="molecule type" value="Genomic_DNA"/>
</dbReference>
<dbReference type="InterPro" id="IPR017500">
    <property type="entry name" value="Phage_infect_YhgE_N"/>
</dbReference>
<comment type="subcellular location">
    <subcellularLocation>
        <location evidence="1">Membrane</location>
        <topology evidence="1">Multi-pass membrane protein</topology>
    </subcellularLocation>
</comment>
<accession>A0A1H1S7H7</accession>
<dbReference type="NCBIfam" id="TIGR03062">
    <property type="entry name" value="pip_yhgE_Cterm"/>
    <property type="match status" value="1"/>
</dbReference>
<organism evidence="6 7">
    <name type="scientific">Microterricola viridarii</name>
    <dbReference type="NCBI Taxonomy" id="412690"/>
    <lineage>
        <taxon>Bacteria</taxon>
        <taxon>Bacillati</taxon>
        <taxon>Actinomycetota</taxon>
        <taxon>Actinomycetes</taxon>
        <taxon>Micrococcales</taxon>
        <taxon>Microbacteriaceae</taxon>
        <taxon>Microterricola</taxon>
    </lineage>
</organism>
<feature type="transmembrane region" description="Helical" evidence="5">
    <location>
        <begin position="568"/>
        <end position="587"/>
    </location>
</feature>
<dbReference type="SUPFAM" id="SSF58104">
    <property type="entry name" value="Methyl-accepting chemotaxis protein (MCP) signaling domain"/>
    <property type="match status" value="1"/>
</dbReference>
<dbReference type="AlphaFoldDB" id="A0A1H1S7H7"/>
<dbReference type="NCBIfam" id="TIGR03057">
    <property type="entry name" value="xxxLxxG_by_4"/>
    <property type="match status" value="3"/>
</dbReference>
<keyword evidence="7" id="KW-1185">Reference proteome</keyword>
<sequence length="662" mass="64650">MSARLEKLFRRTPGQRRTAFALMLAGIIVVPLAIAGLVSGALASADDRLDAVPAIVVNNDEMVTATLPDGSEQMILAGRQLVTELTGPDTAGFAWTISNSEHAAAALASGEAYAVLTIPSDFSAAINSLSGAEPTQADLQITTDDAHAYLAGSAAQSVGEAMTSSFGRAITTQYLTAFYSGIAEMGSSLGTAADGATTLSSGVGTLAGGLDALSTGAGTAASGAAELADGASGLAGGASGLAGGVREYSTGVDGIASGLATLNSSAAGLTQLSDGVKAYTQGINGAVGQLNPYLDQGMAALGALMPSLTPEQQQAAQGALQAMGGVQAGINQLVGSGDELAAQTATAIGGVQGGIGQLAAGAAQLSGGSDGLRSGADSLAGGASELAGGASELAGGIAQLADGAGASASGAHQLHDGASELATGLGDGAEQASALAGSDPQATAEVIAEPVGVSLERENAISSIGQIIGMVFVPVGLWIGALVIFLLMRPVTALALGSTASTGRIVARGLLRGFAIAAAQALVVVALLHTALGVSWAALPATLGFSLLMAAAFVAVHHFLVTAWGRTGIVVSLVLLALQLTSAGGLYPVEILAAPFQLISPILPLTWAVQGMQAIVAGVGGGAVGTPALVLAVFALLGALGSLAVVARRRGARSFAFALAQS</sequence>
<evidence type="ECO:0000313" key="6">
    <source>
        <dbReference type="EMBL" id="SDS44080.1"/>
    </source>
</evidence>
<dbReference type="Gene3D" id="1.10.287.950">
    <property type="entry name" value="Methyl-accepting chemotaxis protein"/>
    <property type="match status" value="1"/>
</dbReference>
<dbReference type="NCBIfam" id="TIGR03061">
    <property type="entry name" value="pip_yhgE_Nterm"/>
    <property type="match status" value="1"/>
</dbReference>
<evidence type="ECO:0000256" key="5">
    <source>
        <dbReference type="SAM" id="Phobius"/>
    </source>
</evidence>
<dbReference type="InterPro" id="IPR023908">
    <property type="entry name" value="xxxLxxG_rpt"/>
</dbReference>
<keyword evidence="4 5" id="KW-0472">Membrane</keyword>
<gene>
    <name evidence="6" type="ORF">SAMN04489834_1486</name>
</gene>
<protein>
    <submittedName>
        <fullName evidence="6">Putative membrane protein</fullName>
    </submittedName>
</protein>
<feature type="transmembrane region" description="Helical" evidence="5">
    <location>
        <begin position="509"/>
        <end position="528"/>
    </location>
</feature>
<dbReference type="RefSeq" id="WP_083363466.1">
    <property type="nucleotide sequence ID" value="NZ_LT629742.1"/>
</dbReference>
<evidence type="ECO:0000256" key="3">
    <source>
        <dbReference type="ARBA" id="ARBA00022989"/>
    </source>
</evidence>
<dbReference type="OrthoDB" id="9811483at2"/>
<feature type="transmembrane region" description="Helical" evidence="5">
    <location>
        <begin position="534"/>
        <end position="556"/>
    </location>
</feature>
<dbReference type="InterPro" id="IPR051328">
    <property type="entry name" value="T7SS_ABC-Transporter"/>
</dbReference>
<dbReference type="PANTHER" id="PTHR43077:SF5">
    <property type="entry name" value="PHAGE INFECTION PROTEIN"/>
    <property type="match status" value="1"/>
</dbReference>
<dbReference type="Gene3D" id="3.40.1710.10">
    <property type="entry name" value="abc type-2 transporter like domain"/>
    <property type="match status" value="1"/>
</dbReference>
<evidence type="ECO:0000256" key="1">
    <source>
        <dbReference type="ARBA" id="ARBA00004141"/>
    </source>
</evidence>
<dbReference type="GO" id="GO:0016020">
    <property type="term" value="C:membrane"/>
    <property type="evidence" value="ECO:0007669"/>
    <property type="project" value="UniProtKB-SubCell"/>
</dbReference>
<evidence type="ECO:0000256" key="2">
    <source>
        <dbReference type="ARBA" id="ARBA00022692"/>
    </source>
</evidence>
<keyword evidence="2 5" id="KW-0812">Transmembrane</keyword>
<evidence type="ECO:0000256" key="4">
    <source>
        <dbReference type="ARBA" id="ARBA00023136"/>
    </source>
</evidence>
<feature type="transmembrane region" description="Helical" evidence="5">
    <location>
        <begin position="20"/>
        <end position="43"/>
    </location>
</feature>